<feature type="compositionally biased region" description="Low complexity" evidence="12">
    <location>
        <begin position="48"/>
        <end position="68"/>
    </location>
</feature>
<evidence type="ECO:0000256" key="5">
    <source>
        <dbReference type="ARBA" id="ARBA00022553"/>
    </source>
</evidence>
<reference evidence="13 14" key="1">
    <citation type="submission" date="2019-09" db="EMBL/GenBank/DDBJ databases">
        <title>Bird 10,000 Genomes (B10K) Project - Family phase.</title>
        <authorList>
            <person name="Zhang G."/>
        </authorList>
    </citation>
    <scope>NUCLEOTIDE SEQUENCE [LARGE SCALE GENOMIC DNA]</scope>
    <source>
        <strain evidence="13">B10K-DU-013-18</strain>
        <tissue evidence="13">Muscle</tissue>
    </source>
</reference>
<keyword evidence="5" id="KW-0597">Phosphoprotein</keyword>
<keyword evidence="7" id="KW-0789">Thiol protease inhibitor</keyword>
<protein>
    <recommendedName>
        <fullName evidence="3">Calpastatin</fullName>
    </recommendedName>
    <alternativeName>
        <fullName evidence="11">Calpain inhibitor</fullName>
    </alternativeName>
</protein>
<feature type="region of interest" description="Disordered" evidence="12">
    <location>
        <begin position="137"/>
        <end position="160"/>
    </location>
</feature>
<feature type="compositionally biased region" description="Basic and acidic residues" evidence="12">
    <location>
        <begin position="418"/>
        <end position="438"/>
    </location>
</feature>
<evidence type="ECO:0000256" key="3">
    <source>
        <dbReference type="ARBA" id="ARBA00017619"/>
    </source>
</evidence>
<dbReference type="EMBL" id="VYZK01000846">
    <property type="protein sequence ID" value="NWT75626.1"/>
    <property type="molecule type" value="Genomic_DNA"/>
</dbReference>
<comment type="caution">
    <text evidence="13">The sequence shown here is derived from an EMBL/GenBank/DDBJ whole genome shotgun (WGS) entry which is preliminary data.</text>
</comment>
<dbReference type="Pfam" id="PF00748">
    <property type="entry name" value="Calpain_inhib"/>
    <property type="match status" value="4"/>
</dbReference>
<accession>A0A7K5R7D2</accession>
<feature type="non-terminal residue" evidence="13">
    <location>
        <position position="641"/>
    </location>
</feature>
<feature type="region of interest" description="Disordered" evidence="12">
    <location>
        <begin position="172"/>
        <end position="569"/>
    </location>
</feature>
<evidence type="ECO:0000256" key="4">
    <source>
        <dbReference type="ARBA" id="ARBA00022499"/>
    </source>
</evidence>
<feature type="compositionally biased region" description="Basic and acidic residues" evidence="12">
    <location>
        <begin position="378"/>
        <end position="407"/>
    </location>
</feature>
<comment type="function">
    <text evidence="1">Specific inhibition of calpain (calcium-dependent cysteine protease). Plays a key role in postmortem tenderization of meat and have been proposed to be involved in muscle protein degradation in living tissue.</text>
</comment>
<organism evidence="13 14">
    <name type="scientific">Prunella himalayana</name>
    <dbReference type="NCBI Taxonomy" id="670356"/>
    <lineage>
        <taxon>Eukaryota</taxon>
        <taxon>Metazoa</taxon>
        <taxon>Chordata</taxon>
        <taxon>Craniata</taxon>
        <taxon>Vertebrata</taxon>
        <taxon>Euteleostomi</taxon>
        <taxon>Archelosauria</taxon>
        <taxon>Archosauria</taxon>
        <taxon>Dinosauria</taxon>
        <taxon>Saurischia</taxon>
        <taxon>Theropoda</taxon>
        <taxon>Coelurosauria</taxon>
        <taxon>Aves</taxon>
        <taxon>Neognathae</taxon>
        <taxon>Neoaves</taxon>
        <taxon>Telluraves</taxon>
        <taxon>Australaves</taxon>
        <taxon>Passeriformes</taxon>
        <taxon>Passeroidea</taxon>
        <taxon>Prunellidae</taxon>
        <taxon>Prunella</taxon>
    </lineage>
</organism>
<dbReference type="OrthoDB" id="8926414at2759"/>
<evidence type="ECO:0000256" key="1">
    <source>
        <dbReference type="ARBA" id="ARBA00002637"/>
    </source>
</evidence>
<keyword evidence="14" id="KW-1185">Reference proteome</keyword>
<evidence type="ECO:0000256" key="11">
    <source>
        <dbReference type="ARBA" id="ARBA00033013"/>
    </source>
</evidence>
<evidence type="ECO:0000256" key="6">
    <source>
        <dbReference type="ARBA" id="ARBA00022690"/>
    </source>
</evidence>
<feature type="compositionally biased region" description="Basic and acidic residues" evidence="12">
    <location>
        <begin position="249"/>
        <end position="267"/>
    </location>
</feature>
<dbReference type="PANTHER" id="PTHR10077">
    <property type="entry name" value="CALPASTATIN"/>
    <property type="match status" value="1"/>
</dbReference>
<dbReference type="InterPro" id="IPR001259">
    <property type="entry name" value="Prot_inh_calpain"/>
</dbReference>
<evidence type="ECO:0000256" key="2">
    <source>
        <dbReference type="ARBA" id="ARBA00009487"/>
    </source>
</evidence>
<feature type="non-terminal residue" evidence="13">
    <location>
        <position position="1"/>
    </location>
</feature>
<dbReference type="PANTHER" id="PTHR10077:SF0">
    <property type="entry name" value="CALPASTATIN"/>
    <property type="match status" value="1"/>
</dbReference>
<name>A0A7K5R7D2_9PASE</name>
<keyword evidence="6" id="KW-0646">Protease inhibitor</keyword>
<feature type="region of interest" description="Disordered" evidence="12">
    <location>
        <begin position="1"/>
        <end position="104"/>
    </location>
</feature>
<feature type="compositionally biased region" description="Polar residues" evidence="12">
    <location>
        <begin position="1"/>
        <end position="24"/>
    </location>
</feature>
<feature type="compositionally biased region" description="Acidic residues" evidence="12">
    <location>
        <begin position="232"/>
        <end position="242"/>
    </location>
</feature>
<evidence type="ECO:0000256" key="7">
    <source>
        <dbReference type="ARBA" id="ARBA00022704"/>
    </source>
</evidence>
<proteinExistence type="inferred from homology"/>
<evidence type="ECO:0000313" key="13">
    <source>
        <dbReference type="EMBL" id="NWT75626.1"/>
    </source>
</evidence>
<feature type="region of interest" description="Disordered" evidence="12">
    <location>
        <begin position="604"/>
        <end position="641"/>
    </location>
</feature>
<dbReference type="AlphaFoldDB" id="A0A7K5R7D2"/>
<keyword evidence="10" id="KW-0007">Acetylation</keyword>
<feature type="compositionally biased region" description="Low complexity" evidence="12">
    <location>
        <begin position="487"/>
        <end position="504"/>
    </location>
</feature>
<keyword evidence="4" id="KW-1017">Isopeptide bond</keyword>
<dbReference type="InterPro" id="IPR026998">
    <property type="entry name" value="Calpastatin"/>
</dbReference>
<gene>
    <name evidence="13" type="primary">Cast</name>
    <name evidence="13" type="ORF">PRUHIM_R07155</name>
</gene>
<feature type="compositionally biased region" description="Basic and acidic residues" evidence="12">
    <location>
        <begin position="177"/>
        <end position="192"/>
    </location>
</feature>
<keyword evidence="8" id="KW-0677">Repeat</keyword>
<feature type="compositionally biased region" description="Low complexity" evidence="12">
    <location>
        <begin position="310"/>
        <end position="324"/>
    </location>
</feature>
<dbReference type="GO" id="GO:0010859">
    <property type="term" value="F:calcium-dependent cysteine-type endopeptidase inhibitor activity"/>
    <property type="evidence" value="ECO:0007669"/>
    <property type="project" value="TreeGrafter"/>
</dbReference>
<evidence type="ECO:0000256" key="12">
    <source>
        <dbReference type="SAM" id="MobiDB-lite"/>
    </source>
</evidence>
<evidence type="ECO:0000256" key="8">
    <source>
        <dbReference type="ARBA" id="ARBA00022737"/>
    </source>
</evidence>
<feature type="compositionally biased region" description="Basic and acidic residues" evidence="12">
    <location>
        <begin position="274"/>
        <end position="297"/>
    </location>
</feature>
<keyword evidence="9" id="KW-0832">Ubl conjugation</keyword>
<evidence type="ECO:0000313" key="14">
    <source>
        <dbReference type="Proteomes" id="UP000566454"/>
    </source>
</evidence>
<feature type="compositionally biased region" description="Basic and acidic residues" evidence="12">
    <location>
        <begin position="521"/>
        <end position="569"/>
    </location>
</feature>
<feature type="compositionally biased region" description="Basic and acidic residues" evidence="12">
    <location>
        <begin position="630"/>
        <end position="641"/>
    </location>
</feature>
<evidence type="ECO:0000256" key="10">
    <source>
        <dbReference type="ARBA" id="ARBA00022990"/>
    </source>
</evidence>
<feature type="compositionally biased region" description="Polar residues" evidence="12">
    <location>
        <begin position="325"/>
        <end position="337"/>
    </location>
</feature>
<evidence type="ECO:0000256" key="9">
    <source>
        <dbReference type="ARBA" id="ARBA00022843"/>
    </source>
</evidence>
<sequence>STQGKNQTTPTVTTASKPNNTGKVTTTQAGQPPPATSTETPKQKSKESTVTGAAAGTGTAGASVVAAADKSSTEPGMDESALDSLIDTLGGPEEDVPTTPVYTGPEITEDIYARYLEEMGKREGSLPPEYVKLLKSKGYGKDVVPPKPNEQDEKPMTDDELAEALSSDFTCSAASAQEEKTSVTEKPNKEGEIVQAQAASAVKTSVPPKDKKTKSKEEIKDDAMDALLDTLGEPEPEPEEDPTPFVEVSEAKAKEKKERKAGERDDTIPPEYRLTPELDKDGKPILPKPEEKPKPMSESDLVDEFSKDFACPAQPAVQPKAPKPSNISKKQSGSVSAKATEEKVVPRATACTVQSAAPVPSVGPVSDEALEALSSSLGKREPDPDEKKPAVDKVKEKTKKEQHKKLGEEEETIPPEYRLPEAKDKDGKPLLPKPEEKSQPMSENDLLEGLTEGFSCSPSPPAPLPTSTVQKKSKGGAKPTSSSDVISAATVSSVHSAAPAPSTTGGKEMDEALDLLSDSLGQREPDPDENKPVVDKVKEKAKSEHRDKLGEKDETIPPDYRKLLESGEQVRKNFPTHFVTLKLKLLQKPTDDSAAIDALSGDFDTCAKAPATPQHSKDKSGKESTTTKPSSKDKGKPRDPK</sequence>
<comment type="similarity">
    <text evidence="2">Belongs to the protease inhibitor I27 (calpastatin) family.</text>
</comment>
<dbReference type="GO" id="GO:0005737">
    <property type="term" value="C:cytoplasm"/>
    <property type="evidence" value="ECO:0007669"/>
    <property type="project" value="TreeGrafter"/>
</dbReference>
<dbReference type="Proteomes" id="UP000566454">
    <property type="component" value="Unassembled WGS sequence"/>
</dbReference>